<organism evidence="1 2">
    <name type="scientific">Streptococcus phage CHPC1041</name>
    <dbReference type="NCBI Taxonomy" id="2365015"/>
    <lineage>
        <taxon>Viruses</taxon>
        <taxon>Duplodnaviria</taxon>
        <taxon>Heunggongvirae</taxon>
        <taxon>Uroviricota</taxon>
        <taxon>Caudoviricetes</taxon>
        <taxon>Aliceevansviridae</taxon>
        <taxon>Moineauvirus</taxon>
        <taxon>Moineauvirus CHPC1041</taxon>
    </lineage>
</organism>
<proteinExistence type="predicted"/>
<name>A0A3G8F9M6_9CAUD</name>
<dbReference type="EMBL" id="MH937493">
    <property type="protein sequence ID" value="AZF91501.1"/>
    <property type="molecule type" value="Genomic_DNA"/>
</dbReference>
<evidence type="ECO:0000313" key="2">
    <source>
        <dbReference type="Proteomes" id="UP000266920"/>
    </source>
</evidence>
<keyword evidence="2" id="KW-1185">Reference proteome</keyword>
<gene>
    <name evidence="1" type="ORF">CHPC1041_0043</name>
</gene>
<protein>
    <submittedName>
        <fullName evidence="1">Uncharacterized protein</fullName>
    </submittedName>
</protein>
<evidence type="ECO:0000313" key="1">
    <source>
        <dbReference type="EMBL" id="AZF91501.1"/>
    </source>
</evidence>
<dbReference type="Proteomes" id="UP000266920">
    <property type="component" value="Segment"/>
</dbReference>
<accession>A0A3G8F9M6</accession>
<reference evidence="1 2" key="1">
    <citation type="submission" date="2018-09" db="EMBL/GenBank/DDBJ databases">
        <title>A comparative genomics approach for identifying host-range determinants of bacteriophages infecting Streptococcus thermophilus.</title>
        <authorList>
            <person name="Szymczak P."/>
            <person name="Rau M.H."/>
            <person name="Monteiro J.M."/>
            <person name="de Pinho M.G."/>
            <person name="Filipe S.R."/>
            <person name="Vogensen F.K."/>
            <person name="Zeidan A."/>
            <person name="Janzen T."/>
        </authorList>
    </citation>
    <scope>NUCLEOTIDE SEQUENCE [LARGE SCALE GENOMIC DNA]</scope>
</reference>
<sequence length="116" mass="13882">MNKQEVKEIFCDECFKWWKVEELDAGLNGELYCDKCKSILARTDKYNPEKPRQYTVRVKGIDGRFNWLMYDRQFKKYVIGAFGSRSQNFFTEKQLARDGMAHVLYNDAFEVREVEE</sequence>